<protein>
    <submittedName>
        <fullName evidence="3">Ubiquitin-like protein 7</fullName>
    </submittedName>
</protein>
<dbReference type="Pfam" id="PF00627">
    <property type="entry name" value="UBA"/>
    <property type="match status" value="1"/>
</dbReference>
<dbReference type="Gene3D" id="1.10.8.10">
    <property type="entry name" value="DNA helicase RuvA subunit, C-terminal domain"/>
    <property type="match status" value="1"/>
</dbReference>
<feature type="region of interest" description="Disordered" evidence="1">
    <location>
        <begin position="85"/>
        <end position="105"/>
    </location>
</feature>
<dbReference type="GO" id="GO:0005829">
    <property type="term" value="C:cytosol"/>
    <property type="evidence" value="ECO:0007669"/>
    <property type="project" value="TreeGrafter"/>
</dbReference>
<dbReference type="SUPFAM" id="SSF46934">
    <property type="entry name" value="UBA-like"/>
    <property type="match status" value="1"/>
</dbReference>
<comment type="caution">
    <text evidence="3">The sequence shown here is derived from an EMBL/GenBank/DDBJ whole genome shotgun (WGS) entry which is preliminary data.</text>
</comment>
<dbReference type="CDD" id="cd14326">
    <property type="entry name" value="UBA_UBL7"/>
    <property type="match status" value="1"/>
</dbReference>
<dbReference type="InterPro" id="IPR015496">
    <property type="entry name" value="Ubiquilin"/>
</dbReference>
<dbReference type="InterPro" id="IPR015940">
    <property type="entry name" value="UBA"/>
</dbReference>
<feature type="compositionally biased region" description="Basic and acidic residues" evidence="1">
    <location>
        <begin position="85"/>
        <end position="99"/>
    </location>
</feature>
<dbReference type="GO" id="GO:0006511">
    <property type="term" value="P:ubiquitin-dependent protein catabolic process"/>
    <property type="evidence" value="ECO:0007669"/>
    <property type="project" value="TreeGrafter"/>
</dbReference>
<name>A0AAV4B2T8_9GAST</name>
<dbReference type="AlphaFoldDB" id="A0AAV4B2T8"/>
<dbReference type="InterPro" id="IPR009060">
    <property type="entry name" value="UBA-like_sf"/>
</dbReference>
<dbReference type="GO" id="GO:0031593">
    <property type="term" value="F:polyubiquitin modification-dependent protein binding"/>
    <property type="evidence" value="ECO:0007669"/>
    <property type="project" value="TreeGrafter"/>
</dbReference>
<evidence type="ECO:0000256" key="1">
    <source>
        <dbReference type="SAM" id="MobiDB-lite"/>
    </source>
</evidence>
<dbReference type="PANTHER" id="PTHR10677">
    <property type="entry name" value="UBIQUILIN"/>
    <property type="match status" value="1"/>
</dbReference>
<proteinExistence type="predicted"/>
<evidence type="ECO:0000259" key="2">
    <source>
        <dbReference type="PROSITE" id="PS50030"/>
    </source>
</evidence>
<dbReference type="SUPFAM" id="SSF54236">
    <property type="entry name" value="Ubiquitin-like"/>
    <property type="match status" value="1"/>
</dbReference>
<evidence type="ECO:0000313" key="4">
    <source>
        <dbReference type="Proteomes" id="UP000735302"/>
    </source>
</evidence>
<dbReference type="PANTHER" id="PTHR10677:SF25">
    <property type="entry name" value="UBIQUITIN-LIKE PROTEIN 7"/>
    <property type="match status" value="1"/>
</dbReference>
<feature type="region of interest" description="Disordered" evidence="1">
    <location>
        <begin position="252"/>
        <end position="279"/>
    </location>
</feature>
<feature type="domain" description="UBA" evidence="2">
    <location>
        <begin position="293"/>
        <end position="335"/>
    </location>
</feature>
<sequence>MATLNVCSRLSRTLERFQVSLDLGKSVECLQQEIRKQLDPANNKDIQFDIIYCGQVLAPATNLSSYMLQSHSTVYVVRKFSSRAEGDKPQHSEGTDKPPESVNKSEVTMAVRSALLNPEYRNIVESLLNDPKKLEEIISATPGLDQDPSVLAMLQEPELLAILAHRNNLDSLLQHHPCFAQAAIAVTSAVREEDARRGNTGRSTGILTYSMDQMSDEEDDAPMEAHRLLGNPGTNITTSQLAAAIQAVTGSGSMGGSGSFPPMPSTSQGAPGPSSSSFISNDFFQQAMAHAQSASSDAALQQLREMGITDENVARQALAATGGDIQAAIDLIFGDGMM</sequence>
<evidence type="ECO:0000313" key="3">
    <source>
        <dbReference type="EMBL" id="GFO13443.1"/>
    </source>
</evidence>
<organism evidence="3 4">
    <name type="scientific">Plakobranchus ocellatus</name>
    <dbReference type="NCBI Taxonomy" id="259542"/>
    <lineage>
        <taxon>Eukaryota</taxon>
        <taxon>Metazoa</taxon>
        <taxon>Spiralia</taxon>
        <taxon>Lophotrochozoa</taxon>
        <taxon>Mollusca</taxon>
        <taxon>Gastropoda</taxon>
        <taxon>Heterobranchia</taxon>
        <taxon>Euthyneura</taxon>
        <taxon>Panpulmonata</taxon>
        <taxon>Sacoglossa</taxon>
        <taxon>Placobranchoidea</taxon>
        <taxon>Plakobranchidae</taxon>
        <taxon>Plakobranchus</taxon>
    </lineage>
</organism>
<reference evidence="3 4" key="1">
    <citation type="journal article" date="2021" name="Elife">
        <title>Chloroplast acquisition without the gene transfer in kleptoplastic sea slugs, Plakobranchus ocellatus.</title>
        <authorList>
            <person name="Maeda T."/>
            <person name="Takahashi S."/>
            <person name="Yoshida T."/>
            <person name="Shimamura S."/>
            <person name="Takaki Y."/>
            <person name="Nagai Y."/>
            <person name="Toyoda A."/>
            <person name="Suzuki Y."/>
            <person name="Arimoto A."/>
            <person name="Ishii H."/>
            <person name="Satoh N."/>
            <person name="Nishiyama T."/>
            <person name="Hasebe M."/>
            <person name="Maruyama T."/>
            <person name="Minagawa J."/>
            <person name="Obokata J."/>
            <person name="Shigenobu S."/>
        </authorList>
    </citation>
    <scope>NUCLEOTIDE SEQUENCE [LARGE SCALE GENOMIC DNA]</scope>
</reference>
<gene>
    <name evidence="3" type="ORF">PoB_003994800</name>
</gene>
<dbReference type="EMBL" id="BLXT01004491">
    <property type="protein sequence ID" value="GFO13443.1"/>
    <property type="molecule type" value="Genomic_DNA"/>
</dbReference>
<keyword evidence="4" id="KW-1185">Reference proteome</keyword>
<dbReference type="Gene3D" id="3.10.20.90">
    <property type="entry name" value="Phosphatidylinositol 3-kinase Catalytic Subunit, Chain A, domain 1"/>
    <property type="match status" value="1"/>
</dbReference>
<dbReference type="PROSITE" id="PS50030">
    <property type="entry name" value="UBA"/>
    <property type="match status" value="1"/>
</dbReference>
<dbReference type="SMART" id="SM00165">
    <property type="entry name" value="UBA"/>
    <property type="match status" value="1"/>
</dbReference>
<accession>A0AAV4B2T8</accession>
<dbReference type="InterPro" id="IPR047878">
    <property type="entry name" value="UBL7_UBA"/>
</dbReference>
<dbReference type="Proteomes" id="UP000735302">
    <property type="component" value="Unassembled WGS sequence"/>
</dbReference>
<dbReference type="InterPro" id="IPR029071">
    <property type="entry name" value="Ubiquitin-like_domsf"/>
</dbReference>